<dbReference type="EMBL" id="HACM01003435">
    <property type="protein sequence ID" value="CRZ03877.1"/>
    <property type="molecule type" value="Transcribed_RNA"/>
</dbReference>
<name>A0A0H5QQJ5_9EUKA</name>
<reference evidence="1" key="1">
    <citation type="submission" date="2015-04" db="EMBL/GenBank/DDBJ databases">
        <title>The genome sequence of the plant pathogenic Rhizarian Plasmodiophora brassicae reveals insights in its biotrophic life cycle and the origin of chitin synthesis.</title>
        <authorList>
            <person name="Schwelm A."/>
            <person name="Fogelqvist J."/>
            <person name="Knaust A."/>
            <person name="Julke S."/>
            <person name="Lilja T."/>
            <person name="Dhandapani V."/>
            <person name="Bonilla-Rosso G."/>
            <person name="Karlsson M."/>
            <person name="Shevchenko A."/>
            <person name="Choi S.R."/>
            <person name="Kim H.G."/>
            <person name="Park J.Y."/>
            <person name="Lim Y.P."/>
            <person name="Ludwig-Muller J."/>
            <person name="Dixelius C."/>
        </authorList>
    </citation>
    <scope>NUCLEOTIDE SEQUENCE</scope>
    <source>
        <tissue evidence="1">Potato root galls</tissue>
    </source>
</reference>
<organism evidence="1">
    <name type="scientific">Spongospora subterranea</name>
    <dbReference type="NCBI Taxonomy" id="70186"/>
    <lineage>
        <taxon>Eukaryota</taxon>
        <taxon>Sar</taxon>
        <taxon>Rhizaria</taxon>
        <taxon>Endomyxa</taxon>
        <taxon>Phytomyxea</taxon>
        <taxon>Plasmodiophorida</taxon>
        <taxon>Plasmodiophoridae</taxon>
        <taxon>Spongospora</taxon>
    </lineage>
</organism>
<proteinExistence type="predicted"/>
<evidence type="ECO:0000313" key="1">
    <source>
        <dbReference type="EMBL" id="CRZ03877.1"/>
    </source>
</evidence>
<accession>A0A0H5QQJ5</accession>
<dbReference type="AlphaFoldDB" id="A0A0H5QQJ5"/>
<protein>
    <submittedName>
        <fullName evidence="1">Uncharacterized protein</fullName>
    </submittedName>
</protein>
<feature type="non-terminal residue" evidence="1">
    <location>
        <position position="1"/>
    </location>
</feature>
<sequence>HVLLNHDERDQHHRTADQEFLLRYVWPHVQHQAAIYDSHQCQHNRGRRFPAVATGTEHVGQVVLANEMVTLPTDLNGNEYTPTMNGFAALNCQDPRPIHLMMDCPRLSDRSPPTSVKNDGVYQLPSWTIAQSITDNGSSIEIVMTPCLFMIGPQIFHSSGTPIAANIGEIRSLNAISAEYILNCSCIVDLSRSTKKDYHILVPDLIGQIAQFYQSLPDYVPILIPSFPDQISHQLFRELLSLMKLDGDRLITSSDNVVHHVNIGYLVSGWTGSAISQARTTLFNAMKIPTAYPDELQQGRIIVFLSSGRSTLGHLPDYLRDYFIVRHISTIDHHLKTIGAVLCKASIVIITDRHVPLSILLFLRRGTQLKILDQSWDEVDHGTAVQTMGSALDVPYQYLPGNCSGKAALYSIITNALR</sequence>